<proteinExistence type="predicted"/>
<organism evidence="5 6">
    <name type="scientific">Orchesella cincta</name>
    <name type="common">Springtail</name>
    <name type="synonym">Podura cincta</name>
    <dbReference type="NCBI Taxonomy" id="48709"/>
    <lineage>
        <taxon>Eukaryota</taxon>
        <taxon>Metazoa</taxon>
        <taxon>Ecdysozoa</taxon>
        <taxon>Arthropoda</taxon>
        <taxon>Hexapoda</taxon>
        <taxon>Collembola</taxon>
        <taxon>Entomobryomorpha</taxon>
        <taxon>Entomobryoidea</taxon>
        <taxon>Orchesellidae</taxon>
        <taxon>Orchesellinae</taxon>
        <taxon>Orchesella</taxon>
    </lineage>
</organism>
<evidence type="ECO:0000313" key="6">
    <source>
        <dbReference type="Proteomes" id="UP000094527"/>
    </source>
</evidence>
<sequence>MGALQIFLLFATGAALLILPTATGQEKSLGKLPTCAHNLQGEVFVKNEREIIIKGFHYDGGGPAAWFHAMRRGTTGGIYTSHDSYYYTLPDNHGSCGNVHGHSFQGEEITLTLPVSIKELETIGMLCYGFCHNFGYVNVPHDLDVPAAPADLPETKVCPRPSYQPPCTAAGGSRPTNEGGPNCGPVGAGPSGPLPDRSTPLLLEVLGVEVLLAAVLVEKEVVSGLETCCLVWSSW</sequence>
<dbReference type="InterPro" id="IPR019545">
    <property type="entry name" value="DM13_domain"/>
</dbReference>
<gene>
    <name evidence="5" type="ORF">Ocin01_17956</name>
</gene>
<evidence type="ECO:0000256" key="3">
    <source>
        <dbReference type="SAM" id="SignalP"/>
    </source>
</evidence>
<protein>
    <submittedName>
        <fullName evidence="5">Protein Skeletor, isoforms D/E</fullName>
    </submittedName>
</protein>
<dbReference type="PANTHER" id="PTHR24036">
    <property type="entry name" value="SKELETOR-RELATED"/>
    <property type="match status" value="1"/>
</dbReference>
<evidence type="ECO:0000259" key="4">
    <source>
        <dbReference type="PROSITE" id="PS51549"/>
    </source>
</evidence>
<dbReference type="PANTHER" id="PTHR24036:SF5">
    <property type="entry name" value="THROMBOMODULIN"/>
    <property type="match status" value="1"/>
</dbReference>
<accession>A0A1D2M6Y7</accession>
<keyword evidence="3" id="KW-0732">Signal</keyword>
<name>A0A1D2M6Y7_ORCCI</name>
<feature type="chain" id="PRO_5008903548" evidence="3">
    <location>
        <begin position="25"/>
        <end position="235"/>
    </location>
</feature>
<comment type="caution">
    <text evidence="5">The sequence shown here is derived from an EMBL/GenBank/DDBJ whole genome shotgun (WGS) entry which is preliminary data.</text>
</comment>
<keyword evidence="6" id="KW-1185">Reference proteome</keyword>
<feature type="region of interest" description="Disordered" evidence="2">
    <location>
        <begin position="168"/>
        <end position="191"/>
    </location>
</feature>
<reference evidence="5 6" key="1">
    <citation type="journal article" date="2016" name="Genome Biol. Evol.">
        <title>Gene Family Evolution Reflects Adaptation to Soil Environmental Stressors in the Genome of the Collembolan Orchesella cincta.</title>
        <authorList>
            <person name="Faddeeva-Vakhrusheva A."/>
            <person name="Derks M.F."/>
            <person name="Anvar S.Y."/>
            <person name="Agamennone V."/>
            <person name="Suring W."/>
            <person name="Smit S."/>
            <person name="van Straalen N.M."/>
            <person name="Roelofs D."/>
        </authorList>
    </citation>
    <scope>NUCLEOTIDE SEQUENCE [LARGE SCALE GENOMIC DNA]</scope>
    <source>
        <tissue evidence="5">Mixed pool</tissue>
    </source>
</reference>
<feature type="signal peptide" evidence="3">
    <location>
        <begin position="1"/>
        <end position="24"/>
    </location>
</feature>
<dbReference type="SMART" id="SM00686">
    <property type="entry name" value="DM13"/>
    <property type="match status" value="1"/>
</dbReference>
<evidence type="ECO:0000313" key="5">
    <source>
        <dbReference type="EMBL" id="ODM88726.1"/>
    </source>
</evidence>
<dbReference type="Proteomes" id="UP000094527">
    <property type="component" value="Unassembled WGS sequence"/>
</dbReference>
<dbReference type="PROSITE" id="PS51549">
    <property type="entry name" value="DM13"/>
    <property type="match status" value="1"/>
</dbReference>
<dbReference type="AlphaFoldDB" id="A0A1D2M6Y7"/>
<dbReference type="Pfam" id="PF10517">
    <property type="entry name" value="DM13"/>
    <property type="match status" value="1"/>
</dbReference>
<evidence type="ECO:0000256" key="2">
    <source>
        <dbReference type="SAM" id="MobiDB-lite"/>
    </source>
</evidence>
<dbReference type="InterPro" id="IPR052126">
    <property type="entry name" value="Spindle_Org/Thrombomodulin"/>
</dbReference>
<evidence type="ECO:0000256" key="1">
    <source>
        <dbReference type="ARBA" id="ARBA00022737"/>
    </source>
</evidence>
<feature type="domain" description="DM13" evidence="4">
    <location>
        <begin position="24"/>
        <end position="140"/>
    </location>
</feature>
<keyword evidence="1" id="KW-0677">Repeat</keyword>
<dbReference type="EMBL" id="LJIJ01003276">
    <property type="protein sequence ID" value="ODM88726.1"/>
    <property type="molecule type" value="Genomic_DNA"/>
</dbReference>